<gene>
    <name evidence="9" type="ORF">AB675_10622</name>
</gene>
<evidence type="ECO:0000256" key="2">
    <source>
        <dbReference type="ARBA" id="ARBA00022448"/>
    </source>
</evidence>
<feature type="transmembrane region" description="Helical" evidence="7">
    <location>
        <begin position="159"/>
        <end position="181"/>
    </location>
</feature>
<keyword evidence="10" id="KW-1185">Reference proteome</keyword>
<feature type="transmembrane region" description="Helical" evidence="7">
    <location>
        <begin position="291"/>
        <end position="316"/>
    </location>
</feature>
<feature type="region of interest" description="Disordered" evidence="6">
    <location>
        <begin position="1"/>
        <end position="23"/>
    </location>
</feature>
<organism evidence="9 10">
    <name type="scientific">Cyphellophora attinorum</name>
    <dbReference type="NCBI Taxonomy" id="1664694"/>
    <lineage>
        <taxon>Eukaryota</taxon>
        <taxon>Fungi</taxon>
        <taxon>Dikarya</taxon>
        <taxon>Ascomycota</taxon>
        <taxon>Pezizomycotina</taxon>
        <taxon>Eurotiomycetes</taxon>
        <taxon>Chaetothyriomycetidae</taxon>
        <taxon>Chaetothyriales</taxon>
        <taxon>Cyphellophoraceae</taxon>
        <taxon>Cyphellophora</taxon>
    </lineage>
</organism>
<feature type="transmembrane region" description="Helical" evidence="7">
    <location>
        <begin position="328"/>
        <end position="349"/>
    </location>
</feature>
<dbReference type="OrthoDB" id="6730379at2759"/>
<evidence type="ECO:0000313" key="9">
    <source>
        <dbReference type="EMBL" id="KPI40942.1"/>
    </source>
</evidence>
<dbReference type="EMBL" id="LFJN01000011">
    <property type="protein sequence ID" value="KPI40942.1"/>
    <property type="molecule type" value="Genomic_DNA"/>
</dbReference>
<dbReference type="VEuPathDB" id="FungiDB:AB675_10622"/>
<feature type="transmembrane region" description="Helical" evidence="7">
    <location>
        <begin position="356"/>
        <end position="374"/>
    </location>
</feature>
<evidence type="ECO:0000256" key="5">
    <source>
        <dbReference type="ARBA" id="ARBA00023136"/>
    </source>
</evidence>
<dbReference type="GO" id="GO:0016020">
    <property type="term" value="C:membrane"/>
    <property type="evidence" value="ECO:0007669"/>
    <property type="project" value="UniProtKB-SubCell"/>
</dbReference>
<keyword evidence="3 7" id="KW-0812">Transmembrane</keyword>
<accession>A0A0N1H5G7</accession>
<evidence type="ECO:0000313" key="10">
    <source>
        <dbReference type="Proteomes" id="UP000038010"/>
    </source>
</evidence>
<keyword evidence="5 7" id="KW-0472">Membrane</keyword>
<dbReference type="GeneID" id="28731289"/>
<evidence type="ECO:0000259" key="8">
    <source>
        <dbReference type="PROSITE" id="PS50850"/>
    </source>
</evidence>
<keyword evidence="2" id="KW-0813">Transport</keyword>
<keyword evidence="4 7" id="KW-1133">Transmembrane helix</keyword>
<dbReference type="AlphaFoldDB" id="A0A0N1H5G7"/>
<feature type="transmembrane region" description="Helical" evidence="7">
    <location>
        <begin position="131"/>
        <end position="153"/>
    </location>
</feature>
<dbReference type="PANTHER" id="PTHR43791:SF35">
    <property type="entry name" value="MAJOR FACILITATOR SUPERFAMILY (MFS) PROFILE DOMAIN-CONTAINING PROTEIN"/>
    <property type="match status" value="1"/>
</dbReference>
<dbReference type="PANTHER" id="PTHR43791">
    <property type="entry name" value="PERMEASE-RELATED"/>
    <property type="match status" value="1"/>
</dbReference>
<feature type="transmembrane region" description="Helical" evidence="7">
    <location>
        <begin position="223"/>
        <end position="243"/>
    </location>
</feature>
<feature type="transmembrane region" description="Helical" evidence="7">
    <location>
        <begin position="416"/>
        <end position="437"/>
    </location>
</feature>
<feature type="compositionally biased region" description="Basic and acidic residues" evidence="6">
    <location>
        <begin position="1"/>
        <end position="21"/>
    </location>
</feature>
<comment type="subcellular location">
    <subcellularLocation>
        <location evidence="1">Membrane</location>
        <topology evidence="1">Multi-pass membrane protein</topology>
    </subcellularLocation>
</comment>
<evidence type="ECO:0000256" key="1">
    <source>
        <dbReference type="ARBA" id="ARBA00004141"/>
    </source>
</evidence>
<dbReference type="Pfam" id="PF07690">
    <property type="entry name" value="MFS_1"/>
    <property type="match status" value="1"/>
</dbReference>
<feature type="transmembrane region" description="Helical" evidence="7">
    <location>
        <begin position="449"/>
        <end position="468"/>
    </location>
</feature>
<dbReference type="PROSITE" id="PS50850">
    <property type="entry name" value="MFS"/>
    <property type="match status" value="1"/>
</dbReference>
<dbReference type="Proteomes" id="UP000038010">
    <property type="component" value="Unassembled WGS sequence"/>
</dbReference>
<evidence type="ECO:0000256" key="7">
    <source>
        <dbReference type="SAM" id="Phobius"/>
    </source>
</evidence>
<dbReference type="Gene3D" id="1.20.1250.20">
    <property type="entry name" value="MFS general substrate transporter like domains"/>
    <property type="match status" value="2"/>
</dbReference>
<comment type="caution">
    <text evidence="9">The sequence shown here is derived from an EMBL/GenBank/DDBJ whole genome shotgun (WGS) entry which is preliminary data.</text>
</comment>
<feature type="domain" description="Major facilitator superfamily (MFS) profile" evidence="8">
    <location>
        <begin position="63"/>
        <end position="475"/>
    </location>
</feature>
<protein>
    <submittedName>
        <fullName evidence="9">Putative transporter</fullName>
    </submittedName>
</protein>
<sequence length="506" mass="57033">MADPQSEIRREEKNDAPETLEKSVTIDTLHNDEAVKVLATYAGDQEWTPEEEKKLVRRIDKRLTSILCATYGLQYYDKAMLSQAALFGLREDLQLSVGIRYSMSSAIFYLGFIVGAYPAILLAQRYPIERVIFGIVFLWGACLTCTAACHNWQSLYAQRFFLGFLESGVSPGFMLIVGGWFTKQEQALRMGAWYSMTGYVSIFSPLINYGLGHITGSLSPWRYMYLVAGSITILWSFVILFFMPPDPIRARGFSDREKYIAVARMRQNNSGVRNTHFKIGQVYELLLDRRFWMVFIMAFTMLVANGPVSTFIPLIIRDLGFSGLNSLLLVMPAGFVIGTIELVAPYVCYRWKGWRAYVVTICVCGTIIGSFILWKLPQSQKGARLFGVYILASYGGAYAVLMSMQIANTAGYTKRSVGSSGMFVGYCLGNFVGPLVFKATEAPRYNTGWIVTIATSIVCAVVSLIYRLDCVMENKRRDKAGQMEAFDHAYEDDLTDKKNPQFRYTL</sequence>
<proteinExistence type="predicted"/>
<evidence type="ECO:0000256" key="3">
    <source>
        <dbReference type="ARBA" id="ARBA00022692"/>
    </source>
</evidence>
<name>A0A0N1H5G7_9EURO</name>
<dbReference type="GO" id="GO:0022857">
    <property type="term" value="F:transmembrane transporter activity"/>
    <property type="evidence" value="ECO:0007669"/>
    <property type="project" value="InterPro"/>
</dbReference>
<feature type="transmembrane region" description="Helical" evidence="7">
    <location>
        <begin position="106"/>
        <end position="124"/>
    </location>
</feature>
<evidence type="ECO:0000256" key="4">
    <source>
        <dbReference type="ARBA" id="ARBA00022989"/>
    </source>
</evidence>
<feature type="transmembrane region" description="Helical" evidence="7">
    <location>
        <begin position="386"/>
        <end position="404"/>
    </location>
</feature>
<dbReference type="SUPFAM" id="SSF103473">
    <property type="entry name" value="MFS general substrate transporter"/>
    <property type="match status" value="1"/>
</dbReference>
<dbReference type="RefSeq" id="XP_018000905.1">
    <property type="nucleotide sequence ID" value="XM_018139409.1"/>
</dbReference>
<dbReference type="InterPro" id="IPR036259">
    <property type="entry name" value="MFS_trans_sf"/>
</dbReference>
<reference evidence="9 10" key="1">
    <citation type="submission" date="2015-06" db="EMBL/GenBank/DDBJ databases">
        <title>Draft genome of the ant-associated black yeast Phialophora attae CBS 131958.</title>
        <authorList>
            <person name="Moreno L.F."/>
            <person name="Stielow B.J."/>
            <person name="de Hoog S."/>
            <person name="Vicente V.A."/>
            <person name="Weiss V.A."/>
            <person name="de Vries M."/>
            <person name="Cruz L.M."/>
            <person name="Souza E.M."/>
        </authorList>
    </citation>
    <scope>NUCLEOTIDE SEQUENCE [LARGE SCALE GENOMIC DNA]</scope>
    <source>
        <strain evidence="9 10">CBS 131958</strain>
    </source>
</reference>
<dbReference type="InterPro" id="IPR020846">
    <property type="entry name" value="MFS_dom"/>
</dbReference>
<dbReference type="InterPro" id="IPR011701">
    <property type="entry name" value="MFS"/>
</dbReference>
<feature type="transmembrane region" description="Helical" evidence="7">
    <location>
        <begin position="193"/>
        <end position="211"/>
    </location>
</feature>
<evidence type="ECO:0000256" key="6">
    <source>
        <dbReference type="SAM" id="MobiDB-lite"/>
    </source>
</evidence>